<sequence length="69" mass="7046">MSAKGAGAAVVSYGLMGCGSAIEPEISVEFTHGVASGDPLADAVILWTRVTPARTGNIKVAWEIATDID</sequence>
<evidence type="ECO:0000313" key="2">
    <source>
        <dbReference type="EMBL" id="MDO6575476.1"/>
    </source>
</evidence>
<dbReference type="Gene3D" id="2.60.40.380">
    <property type="entry name" value="Purple acid phosphatase-like, N-terminal"/>
    <property type="match status" value="1"/>
</dbReference>
<dbReference type="InterPro" id="IPR032093">
    <property type="entry name" value="PhoD_N"/>
</dbReference>
<dbReference type="RefSeq" id="WP_303522564.1">
    <property type="nucleotide sequence ID" value="NZ_JAUOQO010000737.1"/>
</dbReference>
<feature type="domain" description="Phospholipase D N-terminal" evidence="1">
    <location>
        <begin position="32"/>
        <end position="67"/>
    </location>
</feature>
<proteinExistence type="predicted"/>
<comment type="caution">
    <text evidence="2">The sequence shown here is derived from an EMBL/GenBank/DDBJ whole genome shotgun (WGS) entry which is preliminary data.</text>
</comment>
<dbReference type="Proteomes" id="UP001170310">
    <property type="component" value="Unassembled WGS sequence"/>
</dbReference>
<feature type="non-terminal residue" evidence="2">
    <location>
        <position position="69"/>
    </location>
</feature>
<dbReference type="PROSITE" id="PS51257">
    <property type="entry name" value="PROKAR_LIPOPROTEIN"/>
    <property type="match status" value="1"/>
</dbReference>
<keyword evidence="3" id="KW-1185">Reference proteome</keyword>
<reference evidence="2" key="1">
    <citation type="submission" date="2023-07" db="EMBL/GenBank/DDBJ databases">
        <title>Genome content predicts the carbon catabolic preferences of heterotrophic bacteria.</title>
        <authorList>
            <person name="Gralka M."/>
        </authorList>
    </citation>
    <scope>NUCLEOTIDE SEQUENCE</scope>
    <source>
        <strain evidence="2">E2R20</strain>
    </source>
</reference>
<dbReference type="AlphaFoldDB" id="A0AAW7YYQ0"/>
<dbReference type="EMBL" id="JAUOQO010000737">
    <property type="protein sequence ID" value="MDO6575476.1"/>
    <property type="molecule type" value="Genomic_DNA"/>
</dbReference>
<evidence type="ECO:0000313" key="3">
    <source>
        <dbReference type="Proteomes" id="UP001170310"/>
    </source>
</evidence>
<name>A0AAW7YYQ0_9STAP</name>
<accession>A0AAW7YYQ0</accession>
<protein>
    <submittedName>
        <fullName evidence="2">PhoD-like phosphatase N-terminal domain-containing protein</fullName>
    </submittedName>
</protein>
<gene>
    <name evidence="2" type="ORF">Q4528_15275</name>
</gene>
<dbReference type="Pfam" id="PF16655">
    <property type="entry name" value="PhoD_N"/>
    <property type="match status" value="1"/>
</dbReference>
<organism evidence="2 3">
    <name type="scientific">Staphylococcus pasteuri_A</name>
    <dbReference type="NCBI Taxonomy" id="3062664"/>
    <lineage>
        <taxon>Bacteria</taxon>
        <taxon>Bacillati</taxon>
        <taxon>Bacillota</taxon>
        <taxon>Bacilli</taxon>
        <taxon>Bacillales</taxon>
        <taxon>Staphylococcaceae</taxon>
        <taxon>Staphylococcus</taxon>
    </lineage>
</organism>
<evidence type="ECO:0000259" key="1">
    <source>
        <dbReference type="Pfam" id="PF16655"/>
    </source>
</evidence>